<proteinExistence type="inferred from homology"/>
<evidence type="ECO:0000313" key="8">
    <source>
        <dbReference type="Proteomes" id="UP001385892"/>
    </source>
</evidence>
<gene>
    <name evidence="7" type="ORF">WKW82_09190</name>
</gene>
<keyword evidence="8" id="KW-1185">Reference proteome</keyword>
<dbReference type="Pfam" id="PF25967">
    <property type="entry name" value="RND-MFP_C"/>
    <property type="match status" value="1"/>
</dbReference>
<evidence type="ECO:0000256" key="1">
    <source>
        <dbReference type="ARBA" id="ARBA00004196"/>
    </source>
</evidence>
<dbReference type="InterPro" id="IPR058626">
    <property type="entry name" value="MdtA-like_b-barrel"/>
</dbReference>
<dbReference type="SUPFAM" id="SSF111369">
    <property type="entry name" value="HlyD-like secretion proteins"/>
    <property type="match status" value="1"/>
</dbReference>
<dbReference type="Gene3D" id="2.40.420.20">
    <property type="match status" value="1"/>
</dbReference>
<dbReference type="InterPro" id="IPR058627">
    <property type="entry name" value="MdtA-like_C"/>
</dbReference>
<dbReference type="InterPro" id="IPR058625">
    <property type="entry name" value="MdtA-like_BSH"/>
</dbReference>
<organism evidence="7 8">
    <name type="scientific">Variovorax rhizosphaerae</name>
    <dbReference type="NCBI Taxonomy" id="1836200"/>
    <lineage>
        <taxon>Bacteria</taxon>
        <taxon>Pseudomonadati</taxon>
        <taxon>Pseudomonadota</taxon>
        <taxon>Betaproteobacteria</taxon>
        <taxon>Burkholderiales</taxon>
        <taxon>Comamonadaceae</taxon>
        <taxon>Variovorax</taxon>
    </lineage>
</organism>
<dbReference type="Gene3D" id="2.40.50.100">
    <property type="match status" value="1"/>
</dbReference>
<dbReference type="PANTHER" id="PTHR30158">
    <property type="entry name" value="ACRA/E-RELATED COMPONENT OF DRUG EFFLUX TRANSPORTER"/>
    <property type="match status" value="1"/>
</dbReference>
<reference evidence="7 8" key="1">
    <citation type="submission" date="2024-03" db="EMBL/GenBank/DDBJ databases">
        <title>Novel species of the genus Variovorax.</title>
        <authorList>
            <person name="Liu Q."/>
            <person name="Xin Y.-H."/>
        </authorList>
    </citation>
    <scope>NUCLEOTIDE SEQUENCE [LARGE SCALE GENOMIC DNA]</scope>
    <source>
        <strain evidence="7 8">KACC 18900</strain>
    </source>
</reference>
<dbReference type="PANTHER" id="PTHR30158:SF10">
    <property type="entry name" value="CATION EFFLUX PUMP"/>
    <property type="match status" value="1"/>
</dbReference>
<dbReference type="Pfam" id="PF25876">
    <property type="entry name" value="HH_MFP_RND"/>
    <property type="match status" value="1"/>
</dbReference>
<comment type="similarity">
    <text evidence="2">Belongs to the membrane fusion protein (MFP) (TC 8.A.1) family.</text>
</comment>
<feature type="domain" description="Multidrug resistance protein MdtA-like C-terminal permuted SH3" evidence="6">
    <location>
        <begin position="325"/>
        <end position="381"/>
    </location>
</feature>
<comment type="caution">
    <text evidence="7">The sequence shown here is derived from an EMBL/GenBank/DDBJ whole genome shotgun (WGS) entry which is preliminary data.</text>
</comment>
<feature type="domain" description="Multidrug resistance protein MdtA-like alpha-helical hairpin" evidence="3">
    <location>
        <begin position="121"/>
        <end position="189"/>
    </location>
</feature>
<comment type="subcellular location">
    <subcellularLocation>
        <location evidence="1">Cell envelope</location>
    </subcellularLocation>
</comment>
<accession>A0ABU8WH35</accession>
<sequence length="412" mass="42909">MTKQQISSAARKGLWPTVTALTAAVALASGIVFVGLHTEQVGASNPPPAPQAIPVSVATVANSEITEWDEFSGRLEAVERVDVRSRVAGAVQAVHFKEGSLVKQGDLLITIDPAPYAAEVDRAEAQVAAAQARVSQATSEQGRATRLWNEQAIAQRELDERSNGKREAEANLRAAQAALQTARLSLGYTQVKAPVAGRIGKVEVTVGNLVAAGPGAPVLTTLVSVSPIYASFDADEGVIVKALKDMPGGASARNLISQIPVQMGTAASSGTPFEGKLQLIDNQVDAKSGTVRVRAAFDNKDGALIPGQFARIRMGQAKSSHVMLVSERAIGTDQSKKFVMVVNGDNKTEYREVTLGAPANGLRVVATGLKTGERVVVNGLQHVRPGALVAPQAVPMDATAAAPATPKLASNS</sequence>
<dbReference type="InterPro" id="IPR058624">
    <property type="entry name" value="MdtA-like_HH"/>
</dbReference>
<dbReference type="Gene3D" id="1.10.287.470">
    <property type="entry name" value="Helix hairpin bin"/>
    <property type="match status" value="1"/>
</dbReference>
<feature type="domain" description="Multidrug resistance protein MdtA-like beta-barrel" evidence="5">
    <location>
        <begin position="253"/>
        <end position="315"/>
    </location>
</feature>
<dbReference type="EMBL" id="JBBKZT010000003">
    <property type="protein sequence ID" value="MEJ8846822.1"/>
    <property type="molecule type" value="Genomic_DNA"/>
</dbReference>
<feature type="domain" description="Multidrug resistance protein MdtA-like barrel-sandwich hybrid" evidence="4">
    <location>
        <begin position="80"/>
        <end position="221"/>
    </location>
</feature>
<dbReference type="InterPro" id="IPR006143">
    <property type="entry name" value="RND_pump_MFP"/>
</dbReference>
<evidence type="ECO:0000259" key="4">
    <source>
        <dbReference type="Pfam" id="PF25917"/>
    </source>
</evidence>
<dbReference type="Gene3D" id="2.40.30.170">
    <property type="match status" value="1"/>
</dbReference>
<dbReference type="Proteomes" id="UP001385892">
    <property type="component" value="Unassembled WGS sequence"/>
</dbReference>
<dbReference type="RefSeq" id="WP_340341962.1">
    <property type="nucleotide sequence ID" value="NZ_JBBKZT010000003.1"/>
</dbReference>
<dbReference type="Pfam" id="PF25917">
    <property type="entry name" value="BSH_RND"/>
    <property type="match status" value="1"/>
</dbReference>
<evidence type="ECO:0000259" key="6">
    <source>
        <dbReference type="Pfam" id="PF25967"/>
    </source>
</evidence>
<evidence type="ECO:0000313" key="7">
    <source>
        <dbReference type="EMBL" id="MEJ8846822.1"/>
    </source>
</evidence>
<dbReference type="NCBIfam" id="TIGR01730">
    <property type="entry name" value="RND_mfp"/>
    <property type="match status" value="1"/>
</dbReference>
<dbReference type="Pfam" id="PF25944">
    <property type="entry name" value="Beta-barrel_RND"/>
    <property type="match status" value="1"/>
</dbReference>
<name>A0ABU8WH35_9BURK</name>
<protein>
    <submittedName>
        <fullName evidence="7">Efflux RND transporter periplasmic adaptor subunit</fullName>
    </submittedName>
</protein>
<evidence type="ECO:0000259" key="3">
    <source>
        <dbReference type="Pfam" id="PF25876"/>
    </source>
</evidence>
<evidence type="ECO:0000259" key="5">
    <source>
        <dbReference type="Pfam" id="PF25944"/>
    </source>
</evidence>
<evidence type="ECO:0000256" key="2">
    <source>
        <dbReference type="ARBA" id="ARBA00009477"/>
    </source>
</evidence>